<protein>
    <submittedName>
        <fullName evidence="9">O-antigen ligase family protein</fullName>
    </submittedName>
</protein>
<feature type="transmembrane region" description="Helical" evidence="7">
    <location>
        <begin position="78"/>
        <end position="95"/>
    </location>
</feature>
<feature type="transmembrane region" description="Helical" evidence="7">
    <location>
        <begin position="501"/>
        <end position="519"/>
    </location>
</feature>
<evidence type="ECO:0000256" key="7">
    <source>
        <dbReference type="SAM" id="Phobius"/>
    </source>
</evidence>
<dbReference type="RefSeq" id="WP_273948663.1">
    <property type="nucleotide sequence ID" value="NZ_JAQSIP010000001.1"/>
</dbReference>
<dbReference type="EMBL" id="JAQSIP010000001">
    <property type="protein sequence ID" value="MDD0837527.1"/>
    <property type="molecule type" value="Genomic_DNA"/>
</dbReference>
<keyword evidence="5" id="KW-0802">TPR repeat</keyword>
<dbReference type="InterPro" id="IPR011990">
    <property type="entry name" value="TPR-like_helical_dom_sf"/>
</dbReference>
<feature type="transmembrane region" description="Helical" evidence="7">
    <location>
        <begin position="160"/>
        <end position="181"/>
    </location>
</feature>
<feature type="transmembrane region" description="Helical" evidence="7">
    <location>
        <begin position="49"/>
        <end position="66"/>
    </location>
</feature>
<keyword evidence="9" id="KW-0436">Ligase</keyword>
<evidence type="ECO:0000256" key="1">
    <source>
        <dbReference type="ARBA" id="ARBA00004141"/>
    </source>
</evidence>
<dbReference type="SMART" id="SM00028">
    <property type="entry name" value="TPR"/>
    <property type="match status" value="2"/>
</dbReference>
<feature type="transmembrane region" description="Helical" evidence="7">
    <location>
        <begin position="435"/>
        <end position="454"/>
    </location>
</feature>
<evidence type="ECO:0000256" key="3">
    <source>
        <dbReference type="ARBA" id="ARBA00022989"/>
    </source>
</evidence>
<comment type="caution">
    <text evidence="9">The sequence shown here is derived from an EMBL/GenBank/DDBJ whole genome shotgun (WGS) entry which is preliminary data.</text>
</comment>
<evidence type="ECO:0000256" key="4">
    <source>
        <dbReference type="ARBA" id="ARBA00023136"/>
    </source>
</evidence>
<dbReference type="InterPro" id="IPR051533">
    <property type="entry name" value="WaaL-like"/>
</dbReference>
<dbReference type="Gene3D" id="1.25.40.10">
    <property type="entry name" value="Tetratricopeptide repeat domain"/>
    <property type="match status" value="1"/>
</dbReference>
<dbReference type="PROSITE" id="PS50005">
    <property type="entry name" value="TPR"/>
    <property type="match status" value="1"/>
</dbReference>
<gene>
    <name evidence="9" type="ORF">PSQ40_02975</name>
</gene>
<keyword evidence="3 7" id="KW-1133">Transmembrane helix</keyword>
<dbReference type="PANTHER" id="PTHR37422:SF13">
    <property type="entry name" value="LIPOPOLYSACCHARIDE BIOSYNTHESIS PROTEIN PA4999-RELATED"/>
    <property type="match status" value="1"/>
</dbReference>
<sequence>MASPRSSERRAAAASADAKVPRAAPATASNPATRATSGLTQGLKAPVDWAVYVVVLMLALAPAVGVPSEEVVQDTLKSALMALGTLLAALCFVWQRRQQGAVLDWHLSLAWPALLGAYALGSMAWSHTYLAAVEAVRWAVLGLLMGLSLQLFSPARLPRLAWALHAGVSVASLWAACQFWFELNWFPQGPNPASTFVNRNFFAELAVCVWPFSLWALSRLRSSSTRALMVASLAFNATALFMTGTRSALTAWLLMACILPVLIHRWRAEWGQGRWSRLAVAGCLGGGLALFLALASLPTGNARIMAESGQGASALQRSLSRVVSVARPAEYTDGSFSVRVLMWGSALRAIADRPLSGVGAGAWEVHIPLYQPPGSQIETDYYVHNEFLQLLAEYGLVGWLAAALLLATLARAAWVTWQVGESPHPEVRQEQALRLIALSSLGALMLVSLAGFPWRMACTGALLALGLGLLAGSDLRLARLGWGPRSSPWWRPDALRLSPRVAWVAACTLLAALALGAWITRQAMVAESRLVQSIKLAMWVARLPNPQDPRVAEDRAEVLRLVREGVAINPHYRKLTPMVADEVALWGDWASAIWIWESVAESRPHVPVLLLNIARAHLRLKQLDQAEQYYERARRLQPQSVSVHGTEIMLLSERGHLDEAAKRLRRYLQAGEHELEMVNGAYDLGQRLGQWDLALQGTELRLKHFPEYQADSWYKLGRLYSQPGPHQDEAKALQAYRAALANLPPPQQTLLRAQVPSPYRERLLP</sequence>
<keyword evidence="4 7" id="KW-0472">Membrane</keyword>
<feature type="transmembrane region" description="Helical" evidence="7">
    <location>
        <begin position="396"/>
        <end position="414"/>
    </location>
</feature>
<feature type="transmembrane region" description="Helical" evidence="7">
    <location>
        <begin position="278"/>
        <end position="297"/>
    </location>
</feature>
<feature type="transmembrane region" description="Helical" evidence="7">
    <location>
        <begin position="107"/>
        <end position="129"/>
    </location>
</feature>
<proteinExistence type="predicted"/>
<feature type="region of interest" description="Disordered" evidence="6">
    <location>
        <begin position="1"/>
        <end position="37"/>
    </location>
</feature>
<keyword evidence="2 7" id="KW-0812">Transmembrane</keyword>
<evidence type="ECO:0000256" key="5">
    <source>
        <dbReference type="PROSITE-ProRule" id="PRU00339"/>
    </source>
</evidence>
<dbReference type="GO" id="GO:0016874">
    <property type="term" value="F:ligase activity"/>
    <property type="evidence" value="ECO:0007669"/>
    <property type="project" value="UniProtKB-KW"/>
</dbReference>
<evidence type="ECO:0000256" key="6">
    <source>
        <dbReference type="SAM" id="MobiDB-lite"/>
    </source>
</evidence>
<keyword evidence="10" id="KW-1185">Reference proteome</keyword>
<dbReference type="Pfam" id="PF04932">
    <property type="entry name" value="Wzy_C"/>
    <property type="match status" value="1"/>
</dbReference>
<dbReference type="PANTHER" id="PTHR37422">
    <property type="entry name" value="TEICHURONIC ACID BIOSYNTHESIS PROTEIN TUAE"/>
    <property type="match status" value="1"/>
</dbReference>
<feature type="compositionally biased region" description="Low complexity" evidence="6">
    <location>
        <begin position="12"/>
        <end position="29"/>
    </location>
</feature>
<evidence type="ECO:0000313" key="10">
    <source>
        <dbReference type="Proteomes" id="UP001528673"/>
    </source>
</evidence>
<evidence type="ECO:0000259" key="8">
    <source>
        <dbReference type="Pfam" id="PF04932"/>
    </source>
</evidence>
<dbReference type="Proteomes" id="UP001528673">
    <property type="component" value="Unassembled WGS sequence"/>
</dbReference>
<evidence type="ECO:0000313" key="9">
    <source>
        <dbReference type="EMBL" id="MDD0837527.1"/>
    </source>
</evidence>
<feature type="domain" description="O-antigen ligase-related" evidence="8">
    <location>
        <begin position="232"/>
        <end position="401"/>
    </location>
</feature>
<feature type="transmembrane region" description="Helical" evidence="7">
    <location>
        <begin position="201"/>
        <end position="218"/>
    </location>
</feature>
<evidence type="ECO:0000256" key="2">
    <source>
        <dbReference type="ARBA" id="ARBA00022692"/>
    </source>
</evidence>
<dbReference type="InterPro" id="IPR007016">
    <property type="entry name" value="O-antigen_ligase-rel_domated"/>
</dbReference>
<comment type="subcellular location">
    <subcellularLocation>
        <location evidence="1">Membrane</location>
        <topology evidence="1">Multi-pass membrane protein</topology>
    </subcellularLocation>
</comment>
<accession>A0ABT5MUL7</accession>
<feature type="compositionally biased region" description="Basic and acidic residues" evidence="6">
    <location>
        <begin position="1"/>
        <end position="11"/>
    </location>
</feature>
<dbReference type="SUPFAM" id="SSF48452">
    <property type="entry name" value="TPR-like"/>
    <property type="match status" value="1"/>
</dbReference>
<feature type="transmembrane region" description="Helical" evidence="7">
    <location>
        <begin position="135"/>
        <end position="153"/>
    </location>
</feature>
<organism evidence="9 10">
    <name type="scientific">Curvibacter cyanobacteriorum</name>
    <dbReference type="NCBI Taxonomy" id="3026422"/>
    <lineage>
        <taxon>Bacteria</taxon>
        <taxon>Pseudomonadati</taxon>
        <taxon>Pseudomonadota</taxon>
        <taxon>Betaproteobacteria</taxon>
        <taxon>Burkholderiales</taxon>
        <taxon>Comamonadaceae</taxon>
        <taxon>Curvibacter</taxon>
    </lineage>
</organism>
<feature type="repeat" description="TPR" evidence="5">
    <location>
        <begin position="607"/>
        <end position="640"/>
    </location>
</feature>
<reference evidence="9 10" key="1">
    <citation type="submission" date="2023-02" db="EMBL/GenBank/DDBJ databases">
        <title>Bacterial whole genomic sequence of Curvibacter sp. HBC61.</title>
        <authorList>
            <person name="Le V."/>
            <person name="Ko S.-R."/>
            <person name="Ahn C.-Y."/>
            <person name="Oh H.-M."/>
        </authorList>
    </citation>
    <scope>NUCLEOTIDE SEQUENCE [LARGE SCALE GENOMIC DNA]</scope>
    <source>
        <strain evidence="9 10">HBC61</strain>
    </source>
</reference>
<dbReference type="InterPro" id="IPR019734">
    <property type="entry name" value="TPR_rpt"/>
</dbReference>
<name>A0ABT5MUL7_9BURK</name>